<dbReference type="PANTHER" id="PTHR31668">
    <property type="entry name" value="GLUCOSE TRANSPORT TRANSCRIPTION REGULATOR RGT1-RELATED-RELATED"/>
    <property type="match status" value="1"/>
</dbReference>
<evidence type="ECO:0000313" key="5">
    <source>
        <dbReference type="Proteomes" id="UP001358614"/>
    </source>
</evidence>
<dbReference type="EMBL" id="CP144089">
    <property type="protein sequence ID" value="WWD03805.1"/>
    <property type="molecule type" value="Genomic_DNA"/>
</dbReference>
<evidence type="ECO:0000259" key="3">
    <source>
        <dbReference type="PROSITE" id="PS50048"/>
    </source>
</evidence>
<organism evidence="4 5">
    <name type="scientific">Kwoniella europaea PYCC6329</name>
    <dbReference type="NCBI Taxonomy" id="1423913"/>
    <lineage>
        <taxon>Eukaryota</taxon>
        <taxon>Fungi</taxon>
        <taxon>Dikarya</taxon>
        <taxon>Basidiomycota</taxon>
        <taxon>Agaricomycotina</taxon>
        <taxon>Tremellomycetes</taxon>
        <taxon>Tremellales</taxon>
        <taxon>Cryptococcaceae</taxon>
        <taxon>Kwoniella</taxon>
    </lineage>
</organism>
<evidence type="ECO:0000313" key="4">
    <source>
        <dbReference type="EMBL" id="WWD03805.1"/>
    </source>
</evidence>
<dbReference type="PROSITE" id="PS50048">
    <property type="entry name" value="ZN2_CY6_FUNGAL_2"/>
    <property type="match status" value="1"/>
</dbReference>
<dbReference type="KEGG" id="ker:91100665"/>
<proteinExistence type="predicted"/>
<protein>
    <recommendedName>
        <fullName evidence="3">Zn(2)-C6 fungal-type domain-containing protein</fullName>
    </recommendedName>
</protein>
<sequence length="180" mass="19840">MQSTKTPRTCDQCRMRKIRCVDNEKLSVSCEGCHKLSITCTHEYVRKKPGRKHSLISSPKATQKTQQPEGLQTRINYSLGISSYPARTEQRSSTSPTGYRQPIRIENITHRGEQSSSSRIAEDSSAAQAAVSSTLSPLISSGANATISWLDSILDDTAIPLVSSANLGVIRPIYYLLKVR</sequence>
<dbReference type="PANTHER" id="PTHR31668:SF30">
    <property type="entry name" value="ZN(II)2CYS6 TRANSCRIPTION FACTOR (EUROFUNG)"/>
    <property type="match status" value="1"/>
</dbReference>
<dbReference type="PROSITE" id="PS00463">
    <property type="entry name" value="ZN2_CY6_FUNGAL_1"/>
    <property type="match status" value="1"/>
</dbReference>
<dbReference type="InterPro" id="IPR001138">
    <property type="entry name" value="Zn2Cys6_DnaBD"/>
</dbReference>
<dbReference type="InterPro" id="IPR050797">
    <property type="entry name" value="Carb_Metab_Trans_Reg"/>
</dbReference>
<evidence type="ECO:0000256" key="2">
    <source>
        <dbReference type="SAM" id="MobiDB-lite"/>
    </source>
</evidence>
<gene>
    <name evidence="4" type="ORF">V865_001861</name>
</gene>
<evidence type="ECO:0000256" key="1">
    <source>
        <dbReference type="ARBA" id="ARBA00023242"/>
    </source>
</evidence>
<dbReference type="GO" id="GO:0000981">
    <property type="term" value="F:DNA-binding transcription factor activity, RNA polymerase II-specific"/>
    <property type="evidence" value="ECO:0007669"/>
    <property type="project" value="InterPro"/>
</dbReference>
<feature type="region of interest" description="Disordered" evidence="2">
    <location>
        <begin position="48"/>
        <end position="72"/>
    </location>
</feature>
<dbReference type="Gene3D" id="4.10.240.10">
    <property type="entry name" value="Zn(2)-C6 fungal-type DNA-binding domain"/>
    <property type="match status" value="1"/>
</dbReference>
<accession>A0AAX4KE59</accession>
<feature type="compositionally biased region" description="Polar residues" evidence="2">
    <location>
        <begin position="55"/>
        <end position="72"/>
    </location>
</feature>
<dbReference type="InterPro" id="IPR036864">
    <property type="entry name" value="Zn2-C6_fun-type_DNA-bd_sf"/>
</dbReference>
<keyword evidence="1" id="KW-0539">Nucleus</keyword>
<dbReference type="SUPFAM" id="SSF57701">
    <property type="entry name" value="Zn2/Cys6 DNA-binding domain"/>
    <property type="match status" value="1"/>
</dbReference>
<dbReference type="GO" id="GO:0008270">
    <property type="term" value="F:zinc ion binding"/>
    <property type="evidence" value="ECO:0007669"/>
    <property type="project" value="InterPro"/>
</dbReference>
<keyword evidence="5" id="KW-1185">Reference proteome</keyword>
<feature type="domain" description="Zn(2)-C6 fungal-type" evidence="3">
    <location>
        <begin position="9"/>
        <end position="42"/>
    </location>
</feature>
<dbReference type="RefSeq" id="XP_066081772.1">
    <property type="nucleotide sequence ID" value="XM_066225675.1"/>
</dbReference>
<dbReference type="Proteomes" id="UP001358614">
    <property type="component" value="Chromosome 1"/>
</dbReference>
<dbReference type="CDD" id="cd00067">
    <property type="entry name" value="GAL4"/>
    <property type="match status" value="1"/>
</dbReference>
<name>A0AAX4KE59_9TREE</name>
<dbReference type="GeneID" id="91100665"/>
<dbReference type="AlphaFoldDB" id="A0AAX4KE59"/>
<reference evidence="4 5" key="1">
    <citation type="submission" date="2024-01" db="EMBL/GenBank/DDBJ databases">
        <title>Comparative genomics of Cryptococcus and Kwoniella reveals pathogenesis evolution and contrasting modes of karyotype evolution via chromosome fusion or intercentromeric recombination.</title>
        <authorList>
            <person name="Coelho M.A."/>
            <person name="David-Palma M."/>
            <person name="Shea T."/>
            <person name="Bowers K."/>
            <person name="McGinley-Smith S."/>
            <person name="Mohammad A.W."/>
            <person name="Gnirke A."/>
            <person name="Yurkov A.M."/>
            <person name="Nowrousian M."/>
            <person name="Sun S."/>
            <person name="Cuomo C.A."/>
            <person name="Heitman J."/>
        </authorList>
    </citation>
    <scope>NUCLEOTIDE SEQUENCE [LARGE SCALE GENOMIC DNA]</scope>
    <source>
        <strain evidence="4 5">PYCC6329</strain>
    </source>
</reference>